<dbReference type="InterPro" id="IPR004111">
    <property type="entry name" value="Repressor_TetR_C"/>
</dbReference>
<feature type="DNA-binding region" description="H-T-H motif" evidence="4">
    <location>
        <begin position="31"/>
        <end position="50"/>
    </location>
</feature>
<evidence type="ECO:0000256" key="2">
    <source>
        <dbReference type="ARBA" id="ARBA00023125"/>
    </source>
</evidence>
<evidence type="ECO:0000256" key="3">
    <source>
        <dbReference type="ARBA" id="ARBA00023163"/>
    </source>
</evidence>
<keyword evidence="7" id="KW-1185">Reference proteome</keyword>
<dbReference type="Gene3D" id="1.10.357.10">
    <property type="entry name" value="Tetracycline Repressor, domain 2"/>
    <property type="match status" value="1"/>
</dbReference>
<dbReference type="PROSITE" id="PS50977">
    <property type="entry name" value="HTH_TETR_2"/>
    <property type="match status" value="1"/>
</dbReference>
<dbReference type="InterPro" id="IPR001647">
    <property type="entry name" value="HTH_TetR"/>
</dbReference>
<dbReference type="Pfam" id="PF00440">
    <property type="entry name" value="TetR_N"/>
    <property type="match status" value="1"/>
</dbReference>
<reference evidence="6 7" key="1">
    <citation type="submission" date="2019-02" db="EMBL/GenBank/DDBJ databases">
        <title>Genomic Encyclopedia of Type Strains, Phase IV (KMG-IV): sequencing the most valuable type-strain genomes for metagenomic binning, comparative biology and taxonomic classification.</title>
        <authorList>
            <person name="Goeker M."/>
        </authorList>
    </citation>
    <scope>NUCLEOTIDE SEQUENCE [LARGE SCALE GENOMIC DNA]</scope>
    <source>
        <strain evidence="6 7">DSM 43045</strain>
    </source>
</reference>
<keyword evidence="2 4" id="KW-0238">DNA-binding</keyword>
<evidence type="ECO:0000256" key="4">
    <source>
        <dbReference type="PROSITE-ProRule" id="PRU00335"/>
    </source>
</evidence>
<dbReference type="SUPFAM" id="SSF46689">
    <property type="entry name" value="Homeodomain-like"/>
    <property type="match status" value="1"/>
</dbReference>
<dbReference type="InterPro" id="IPR050109">
    <property type="entry name" value="HTH-type_TetR-like_transc_reg"/>
</dbReference>
<dbReference type="SUPFAM" id="SSF48498">
    <property type="entry name" value="Tetracyclin repressor-like, C-terminal domain"/>
    <property type="match status" value="1"/>
</dbReference>
<keyword evidence="3" id="KW-0804">Transcription</keyword>
<dbReference type="GO" id="GO:0003700">
    <property type="term" value="F:DNA-binding transcription factor activity"/>
    <property type="evidence" value="ECO:0007669"/>
    <property type="project" value="TreeGrafter"/>
</dbReference>
<feature type="domain" description="HTH tetR-type" evidence="5">
    <location>
        <begin position="8"/>
        <end position="68"/>
    </location>
</feature>
<dbReference type="RefSeq" id="WP_130354415.1">
    <property type="nucleotide sequence ID" value="NZ_SGWY01000004.1"/>
</dbReference>
<evidence type="ECO:0000313" key="7">
    <source>
        <dbReference type="Proteomes" id="UP000293289"/>
    </source>
</evidence>
<dbReference type="AlphaFoldDB" id="A0A4V2EYP4"/>
<dbReference type="PANTHER" id="PTHR30055:SF151">
    <property type="entry name" value="TRANSCRIPTIONAL REGULATORY PROTEIN"/>
    <property type="match status" value="1"/>
</dbReference>
<gene>
    <name evidence="6" type="ORF">EV187_3609</name>
</gene>
<dbReference type="InterPro" id="IPR009057">
    <property type="entry name" value="Homeodomain-like_sf"/>
</dbReference>
<dbReference type="Pfam" id="PF02909">
    <property type="entry name" value="TetR_C_1"/>
    <property type="match status" value="1"/>
</dbReference>
<keyword evidence="1" id="KW-0805">Transcription regulation</keyword>
<dbReference type="InterPro" id="IPR036271">
    <property type="entry name" value="Tet_transcr_reg_TetR-rel_C_sf"/>
</dbReference>
<evidence type="ECO:0000259" key="5">
    <source>
        <dbReference type="PROSITE" id="PS50977"/>
    </source>
</evidence>
<organism evidence="6 7">
    <name type="scientific">Agromyces ramosus</name>
    <dbReference type="NCBI Taxonomy" id="33879"/>
    <lineage>
        <taxon>Bacteria</taxon>
        <taxon>Bacillati</taxon>
        <taxon>Actinomycetota</taxon>
        <taxon>Actinomycetes</taxon>
        <taxon>Micrococcales</taxon>
        <taxon>Microbacteriaceae</taxon>
        <taxon>Agromyces</taxon>
    </lineage>
</organism>
<dbReference type="GO" id="GO:0045892">
    <property type="term" value="P:negative regulation of DNA-templated transcription"/>
    <property type="evidence" value="ECO:0007669"/>
    <property type="project" value="InterPro"/>
</dbReference>
<dbReference type="PANTHER" id="PTHR30055">
    <property type="entry name" value="HTH-TYPE TRANSCRIPTIONAL REGULATOR RUTR"/>
    <property type="match status" value="1"/>
</dbReference>
<evidence type="ECO:0000256" key="1">
    <source>
        <dbReference type="ARBA" id="ARBA00023015"/>
    </source>
</evidence>
<dbReference type="OrthoDB" id="5242390at2"/>
<protein>
    <submittedName>
        <fullName evidence="6">TetR family transcriptional regulator</fullName>
    </submittedName>
</protein>
<dbReference type="PRINTS" id="PR00455">
    <property type="entry name" value="HTHTETR"/>
</dbReference>
<comment type="caution">
    <text evidence="6">The sequence shown here is derived from an EMBL/GenBank/DDBJ whole genome shotgun (WGS) entry which is preliminary data.</text>
</comment>
<dbReference type="Proteomes" id="UP000293289">
    <property type="component" value="Unassembled WGS sequence"/>
</dbReference>
<evidence type="ECO:0000313" key="6">
    <source>
        <dbReference type="EMBL" id="RZS63700.1"/>
    </source>
</evidence>
<accession>A0A4V2EYP4</accession>
<sequence length="235" mass="24401">MRPGPRRSLTHAEILDVAFDLLEAKGFAAVSVRGVASGLGLTPTALYTYYPSKNALLRGMVEHLLARLDPGETGATDAAGEAGAPGSAGVAAGRTRLLALALRLRELLTGHAGALGLIMSGPLDGPNAMRLNETLLESFMAAGLELDDAARAAYALQVYVLGSIALESAEADAESEPADASDRAFATEATGATLWTDLATFPLSERTEAVAAQHNSTAQFTWGVQRLLDGLIGVR</sequence>
<dbReference type="EMBL" id="SGWY01000004">
    <property type="protein sequence ID" value="RZS63700.1"/>
    <property type="molecule type" value="Genomic_DNA"/>
</dbReference>
<dbReference type="GO" id="GO:0000976">
    <property type="term" value="F:transcription cis-regulatory region binding"/>
    <property type="evidence" value="ECO:0007669"/>
    <property type="project" value="TreeGrafter"/>
</dbReference>
<proteinExistence type="predicted"/>
<dbReference type="Gene3D" id="1.10.10.60">
    <property type="entry name" value="Homeodomain-like"/>
    <property type="match status" value="1"/>
</dbReference>
<name>A0A4V2EYP4_9MICO</name>